<keyword evidence="3" id="KW-1185">Reference proteome</keyword>
<evidence type="ECO:0000313" key="2">
    <source>
        <dbReference type="EMBL" id="CAF9911991.1"/>
    </source>
</evidence>
<evidence type="ECO:0000313" key="3">
    <source>
        <dbReference type="Proteomes" id="UP000664203"/>
    </source>
</evidence>
<dbReference type="PANTHER" id="PTHR38790">
    <property type="entry name" value="2EXR DOMAIN-CONTAINING PROTEIN-RELATED"/>
    <property type="match status" value="1"/>
</dbReference>
<evidence type="ECO:0000259" key="1">
    <source>
        <dbReference type="Pfam" id="PF24864"/>
    </source>
</evidence>
<gene>
    <name evidence="2" type="ORF">ALECFALPRED_007798</name>
</gene>
<feature type="domain" description="DUF7730" evidence="1">
    <location>
        <begin position="24"/>
        <end position="179"/>
    </location>
</feature>
<protein>
    <recommendedName>
        <fullName evidence="1">DUF7730 domain-containing protein</fullName>
    </recommendedName>
</protein>
<accession>A0A8H3F074</accession>
<dbReference type="AlphaFoldDB" id="A0A8H3F074"/>
<proteinExistence type="predicted"/>
<dbReference type="EMBL" id="CAJPDR010000052">
    <property type="protein sequence ID" value="CAF9911991.1"/>
    <property type="molecule type" value="Genomic_DNA"/>
</dbReference>
<comment type="caution">
    <text evidence="2">The sequence shown here is derived from an EMBL/GenBank/DDBJ whole genome shotgun (WGS) entry which is preliminary data.</text>
</comment>
<sequence>MAQIRLRYIVASIKHRLYGYQPGTSRLLLLPPELRLRIWEELMEIDWPISIESVYGCHNTWKERFDFAFNVFERKRKLRTEKSLPLAYIRTCRQIYLETSHHLYSRNTFNFWQPTALVRFVDGLSPVQQRTIGRLELDVSLWFSGRENCDYHMCLAPPEAILTLEKLQNLRTLDIKLTPCDYEPQRAKTAECRAQGIYQFLRGVKFSEVLTIKFNASRFPWYFPMKREARREWPSHCQEAFACAISTLLGDPTRSIPRGVEIEDRNQAKCVLIAKFRER</sequence>
<name>A0A8H3F074_9LECA</name>
<dbReference type="OrthoDB" id="5272396at2759"/>
<dbReference type="InterPro" id="IPR056632">
    <property type="entry name" value="DUF7730"/>
</dbReference>
<dbReference type="Pfam" id="PF24864">
    <property type="entry name" value="DUF7730"/>
    <property type="match status" value="1"/>
</dbReference>
<dbReference type="Proteomes" id="UP000664203">
    <property type="component" value="Unassembled WGS sequence"/>
</dbReference>
<organism evidence="2 3">
    <name type="scientific">Alectoria fallacina</name>
    <dbReference type="NCBI Taxonomy" id="1903189"/>
    <lineage>
        <taxon>Eukaryota</taxon>
        <taxon>Fungi</taxon>
        <taxon>Dikarya</taxon>
        <taxon>Ascomycota</taxon>
        <taxon>Pezizomycotina</taxon>
        <taxon>Lecanoromycetes</taxon>
        <taxon>OSLEUM clade</taxon>
        <taxon>Lecanoromycetidae</taxon>
        <taxon>Lecanorales</taxon>
        <taxon>Lecanorineae</taxon>
        <taxon>Parmeliaceae</taxon>
        <taxon>Alectoria</taxon>
    </lineage>
</organism>
<reference evidence="2" key="1">
    <citation type="submission" date="2021-03" db="EMBL/GenBank/DDBJ databases">
        <authorList>
            <person name="Tagirdzhanova G."/>
        </authorList>
    </citation>
    <scope>NUCLEOTIDE SEQUENCE</scope>
</reference>